<dbReference type="SUPFAM" id="SSF50814">
    <property type="entry name" value="Lipocalins"/>
    <property type="match status" value="1"/>
</dbReference>
<dbReference type="OrthoDB" id="6728016at2759"/>
<evidence type="ECO:0008006" key="4">
    <source>
        <dbReference type="Google" id="ProtNLM"/>
    </source>
</evidence>
<dbReference type="Gene3D" id="2.40.128.20">
    <property type="match status" value="1"/>
</dbReference>
<dbReference type="InterPro" id="IPR012674">
    <property type="entry name" value="Calycin"/>
</dbReference>
<feature type="signal peptide" evidence="1">
    <location>
        <begin position="1"/>
        <end position="20"/>
    </location>
</feature>
<sequence length="280" mass="30823">MSCNPVILFVALLCAFVVDGHEWVTGVCPSSVPYMPNFDIEKFTGSWFVKRKTGTYSSCLKNRYFFTKGEWRVVESRDWLPLDAIGVQSNLEHEGYLSVPDASPAKMRLNAFTDVAGKGDYVVVDTDYENYAVIFECQNIANLLGLGVSRRSGAILTRDVDWNNPEAMHKAQEELTPLGVKTDEVSHVGCEKPNFQVTVDKDLMENVSNAVGQAIGTAYNSVEGVIRQGVDMFTEAPKVTNAASTESNAIPGDRELLSEVVDLRSGTPSTIEKVVRQNDP</sequence>
<dbReference type="AlphaFoldDB" id="A0A7R9BG68"/>
<dbReference type="EMBL" id="OA882301">
    <property type="protein sequence ID" value="CAD7274535.1"/>
    <property type="molecule type" value="Genomic_DNA"/>
</dbReference>
<gene>
    <name evidence="2" type="ORF">NMOB1V02_LOCUS2366</name>
</gene>
<reference evidence="2" key="1">
    <citation type="submission" date="2020-11" db="EMBL/GenBank/DDBJ databases">
        <authorList>
            <person name="Tran Van P."/>
        </authorList>
    </citation>
    <scope>NUCLEOTIDE SEQUENCE</scope>
</reference>
<keyword evidence="1" id="KW-0732">Signal</keyword>
<dbReference type="GO" id="GO:0000302">
    <property type="term" value="P:response to reactive oxygen species"/>
    <property type="evidence" value="ECO:0007669"/>
    <property type="project" value="TreeGrafter"/>
</dbReference>
<evidence type="ECO:0000313" key="2">
    <source>
        <dbReference type="EMBL" id="CAD7274535.1"/>
    </source>
</evidence>
<feature type="chain" id="PRO_5036209968" description="Apolipoprotein D" evidence="1">
    <location>
        <begin position="21"/>
        <end position="280"/>
    </location>
</feature>
<dbReference type="GO" id="GO:0006629">
    <property type="term" value="P:lipid metabolic process"/>
    <property type="evidence" value="ECO:0007669"/>
    <property type="project" value="TreeGrafter"/>
</dbReference>
<evidence type="ECO:0000313" key="3">
    <source>
        <dbReference type="Proteomes" id="UP000678499"/>
    </source>
</evidence>
<dbReference type="EMBL" id="CAJPEX010000264">
    <property type="protein sequence ID" value="CAG0914687.1"/>
    <property type="molecule type" value="Genomic_DNA"/>
</dbReference>
<organism evidence="2">
    <name type="scientific">Notodromas monacha</name>
    <dbReference type="NCBI Taxonomy" id="399045"/>
    <lineage>
        <taxon>Eukaryota</taxon>
        <taxon>Metazoa</taxon>
        <taxon>Ecdysozoa</taxon>
        <taxon>Arthropoda</taxon>
        <taxon>Crustacea</taxon>
        <taxon>Oligostraca</taxon>
        <taxon>Ostracoda</taxon>
        <taxon>Podocopa</taxon>
        <taxon>Podocopida</taxon>
        <taxon>Cypridocopina</taxon>
        <taxon>Cypridoidea</taxon>
        <taxon>Cyprididae</taxon>
        <taxon>Notodromas</taxon>
    </lineage>
</organism>
<keyword evidence="3" id="KW-1185">Reference proteome</keyword>
<name>A0A7R9BG68_9CRUS</name>
<dbReference type="PANTHER" id="PTHR10612:SF49">
    <property type="entry name" value="APOLIPOPROTEIN D-LIKE PROTEIN"/>
    <property type="match status" value="1"/>
</dbReference>
<dbReference type="Proteomes" id="UP000678499">
    <property type="component" value="Unassembled WGS sequence"/>
</dbReference>
<proteinExistence type="predicted"/>
<dbReference type="PANTHER" id="PTHR10612">
    <property type="entry name" value="APOLIPOPROTEIN D"/>
    <property type="match status" value="1"/>
</dbReference>
<dbReference type="GO" id="GO:0005737">
    <property type="term" value="C:cytoplasm"/>
    <property type="evidence" value="ECO:0007669"/>
    <property type="project" value="TreeGrafter"/>
</dbReference>
<accession>A0A7R9BG68</accession>
<protein>
    <recommendedName>
        <fullName evidence="4">Apolipoprotein D</fullName>
    </recommendedName>
</protein>
<evidence type="ECO:0000256" key="1">
    <source>
        <dbReference type="SAM" id="SignalP"/>
    </source>
</evidence>